<organism evidence="10 11">
    <name type="scientific">Nocardia terpenica</name>
    <dbReference type="NCBI Taxonomy" id="455432"/>
    <lineage>
        <taxon>Bacteria</taxon>
        <taxon>Bacillati</taxon>
        <taxon>Actinomycetota</taxon>
        <taxon>Actinomycetes</taxon>
        <taxon>Mycobacteriales</taxon>
        <taxon>Nocardiaceae</taxon>
        <taxon>Nocardia</taxon>
    </lineage>
</organism>
<feature type="transmembrane region" description="Helical" evidence="9">
    <location>
        <begin position="300"/>
        <end position="323"/>
    </location>
</feature>
<feature type="transmembrane region" description="Helical" evidence="9">
    <location>
        <begin position="269"/>
        <end position="288"/>
    </location>
</feature>
<keyword evidence="3" id="KW-0813">Transport</keyword>
<evidence type="ECO:0000256" key="3">
    <source>
        <dbReference type="ARBA" id="ARBA00022448"/>
    </source>
</evidence>
<evidence type="ECO:0000256" key="8">
    <source>
        <dbReference type="SAM" id="MobiDB-lite"/>
    </source>
</evidence>
<feature type="region of interest" description="Disordered" evidence="8">
    <location>
        <begin position="347"/>
        <end position="436"/>
    </location>
</feature>
<accession>A0A6G9ZEB5</accession>
<evidence type="ECO:0000256" key="1">
    <source>
        <dbReference type="ARBA" id="ARBA00004651"/>
    </source>
</evidence>
<comment type="similarity">
    <text evidence="2">Belongs to the autoinducer-2 exporter (AI-2E) (TC 2.A.86) family.</text>
</comment>
<dbReference type="EMBL" id="CP046173">
    <property type="protein sequence ID" value="QIS23955.1"/>
    <property type="molecule type" value="Genomic_DNA"/>
</dbReference>
<keyword evidence="4" id="KW-1003">Cell membrane</keyword>
<dbReference type="GO" id="GO:0055085">
    <property type="term" value="P:transmembrane transport"/>
    <property type="evidence" value="ECO:0007669"/>
    <property type="project" value="TreeGrafter"/>
</dbReference>
<evidence type="ECO:0000313" key="10">
    <source>
        <dbReference type="EMBL" id="QIS23955.1"/>
    </source>
</evidence>
<dbReference type="PANTHER" id="PTHR21716:SF53">
    <property type="entry name" value="PERMEASE PERM-RELATED"/>
    <property type="match status" value="1"/>
</dbReference>
<keyword evidence="6 9" id="KW-1133">Transmembrane helix</keyword>
<evidence type="ECO:0000256" key="4">
    <source>
        <dbReference type="ARBA" id="ARBA00022475"/>
    </source>
</evidence>
<evidence type="ECO:0000256" key="7">
    <source>
        <dbReference type="ARBA" id="ARBA00023136"/>
    </source>
</evidence>
<gene>
    <name evidence="10" type="ORF">F6W96_03695</name>
</gene>
<dbReference type="AlphaFoldDB" id="A0A6G9ZEB5"/>
<keyword evidence="7 9" id="KW-0472">Membrane</keyword>
<keyword evidence="5 9" id="KW-0812">Transmembrane</keyword>
<evidence type="ECO:0000256" key="9">
    <source>
        <dbReference type="SAM" id="Phobius"/>
    </source>
</evidence>
<protein>
    <submittedName>
        <fullName evidence="10">AI-2E family transporter</fullName>
    </submittedName>
</protein>
<feature type="transmembrane region" description="Helical" evidence="9">
    <location>
        <begin position="30"/>
        <end position="50"/>
    </location>
</feature>
<name>A0A6G9ZEB5_9NOCA</name>
<dbReference type="GO" id="GO:0005886">
    <property type="term" value="C:plasma membrane"/>
    <property type="evidence" value="ECO:0007669"/>
    <property type="project" value="UniProtKB-SubCell"/>
</dbReference>
<sequence length="436" mass="47801">MPRWLPRALLLGFVLLGAYQLTDWAAHRLLGLATMLMVAFFISLAMEPAVDILAARGIHRALATGVVFVLLFAAVAGFLAALVTLLVETVSNLLRELPGLVNQLVSWVNHAFHQHFTTDQLRDRLLHDSNIINNYAQTAANNVWGLSSTILGGVAQFLTIALFSIYLTADGPKLRRTICSLLPPSRQDTVLHAWDLAIGKTGGYLYSRALLAVISAVAHAVFLAILHLPNALALGVWFGVVASFVPTIGTYFAGVLPVLVALTIRPVDVLWLLIFVVLYQWFQDYLLQPRITARTVNVNAAVALLAVLAGGALLGAVGALLAIPATATVQAFLSEYVPRYEVRPDPRIERTDRGSRRKARRENKSRSARRENKSRSAGQDDKSRSARRDDKSRSARRDDRSQGARPDDGEPMRPDESGQTAREDDDGQTAHRDHGE</sequence>
<dbReference type="Proteomes" id="UP000500953">
    <property type="component" value="Chromosome"/>
</dbReference>
<comment type="subcellular location">
    <subcellularLocation>
        <location evidence="1">Cell membrane</location>
        <topology evidence="1">Multi-pass membrane protein</topology>
    </subcellularLocation>
</comment>
<dbReference type="Pfam" id="PF01594">
    <property type="entry name" value="AI-2E_transport"/>
    <property type="match status" value="1"/>
</dbReference>
<dbReference type="InterPro" id="IPR002549">
    <property type="entry name" value="AI-2E-like"/>
</dbReference>
<feature type="transmembrane region" description="Helical" evidence="9">
    <location>
        <begin position="209"/>
        <end position="228"/>
    </location>
</feature>
<dbReference type="PANTHER" id="PTHR21716">
    <property type="entry name" value="TRANSMEMBRANE PROTEIN"/>
    <property type="match status" value="1"/>
</dbReference>
<evidence type="ECO:0000313" key="11">
    <source>
        <dbReference type="Proteomes" id="UP000500953"/>
    </source>
</evidence>
<evidence type="ECO:0000256" key="5">
    <source>
        <dbReference type="ARBA" id="ARBA00022692"/>
    </source>
</evidence>
<reference evidence="10 11" key="1">
    <citation type="journal article" date="2019" name="ACS Chem. Biol.">
        <title>Identification and Mobilization of a Cryptic Antibiotic Biosynthesis Gene Locus from a Human-Pathogenic Nocardia Isolate.</title>
        <authorList>
            <person name="Herisse M."/>
            <person name="Ishida K."/>
            <person name="Porter J.L."/>
            <person name="Howden B."/>
            <person name="Hertweck C."/>
            <person name="Stinear T.P."/>
            <person name="Pidot S.J."/>
        </authorList>
    </citation>
    <scope>NUCLEOTIDE SEQUENCE [LARGE SCALE GENOMIC DNA]</scope>
    <source>
        <strain evidence="10 11">AUSMDU00012715</strain>
    </source>
</reference>
<proteinExistence type="inferred from homology"/>
<feature type="transmembrane region" description="Helical" evidence="9">
    <location>
        <begin position="143"/>
        <end position="167"/>
    </location>
</feature>
<feature type="transmembrane region" description="Helical" evidence="9">
    <location>
        <begin position="62"/>
        <end position="87"/>
    </location>
</feature>
<evidence type="ECO:0000256" key="6">
    <source>
        <dbReference type="ARBA" id="ARBA00022989"/>
    </source>
</evidence>
<evidence type="ECO:0000256" key="2">
    <source>
        <dbReference type="ARBA" id="ARBA00009773"/>
    </source>
</evidence>
<feature type="transmembrane region" description="Helical" evidence="9">
    <location>
        <begin position="234"/>
        <end position="262"/>
    </location>
</feature>
<feature type="compositionally biased region" description="Basic and acidic residues" evidence="8">
    <location>
        <begin position="362"/>
        <end position="416"/>
    </location>
</feature>